<organism evidence="1 2">
    <name type="scientific">Stylosanthes scabra</name>
    <dbReference type="NCBI Taxonomy" id="79078"/>
    <lineage>
        <taxon>Eukaryota</taxon>
        <taxon>Viridiplantae</taxon>
        <taxon>Streptophyta</taxon>
        <taxon>Embryophyta</taxon>
        <taxon>Tracheophyta</taxon>
        <taxon>Spermatophyta</taxon>
        <taxon>Magnoliopsida</taxon>
        <taxon>eudicotyledons</taxon>
        <taxon>Gunneridae</taxon>
        <taxon>Pentapetalae</taxon>
        <taxon>rosids</taxon>
        <taxon>fabids</taxon>
        <taxon>Fabales</taxon>
        <taxon>Fabaceae</taxon>
        <taxon>Papilionoideae</taxon>
        <taxon>50 kb inversion clade</taxon>
        <taxon>dalbergioids sensu lato</taxon>
        <taxon>Dalbergieae</taxon>
        <taxon>Pterocarpus clade</taxon>
        <taxon>Stylosanthes</taxon>
    </lineage>
</organism>
<proteinExistence type="predicted"/>
<comment type="caution">
    <text evidence="1">The sequence shown here is derived from an EMBL/GenBank/DDBJ whole genome shotgun (WGS) entry which is preliminary data.</text>
</comment>
<dbReference type="EMBL" id="JASCZI010000388">
    <property type="protein sequence ID" value="MED6111507.1"/>
    <property type="molecule type" value="Genomic_DNA"/>
</dbReference>
<protein>
    <submittedName>
        <fullName evidence="1">Uncharacterized protein</fullName>
    </submittedName>
</protein>
<dbReference type="Proteomes" id="UP001341840">
    <property type="component" value="Unassembled WGS sequence"/>
</dbReference>
<accession>A0ABU6QJ18</accession>
<evidence type="ECO:0000313" key="2">
    <source>
        <dbReference type="Proteomes" id="UP001341840"/>
    </source>
</evidence>
<name>A0ABU6QJ18_9FABA</name>
<keyword evidence="2" id="KW-1185">Reference proteome</keyword>
<evidence type="ECO:0000313" key="1">
    <source>
        <dbReference type="EMBL" id="MED6111507.1"/>
    </source>
</evidence>
<reference evidence="1 2" key="1">
    <citation type="journal article" date="2023" name="Plants (Basel)">
        <title>Bridging the Gap: Combining Genomics and Transcriptomics Approaches to Understand Stylosanthes scabra, an Orphan Legume from the Brazilian Caatinga.</title>
        <authorList>
            <person name="Ferreira-Neto J.R.C."/>
            <person name="da Silva M.D."/>
            <person name="Binneck E."/>
            <person name="de Melo N.F."/>
            <person name="da Silva R.H."/>
            <person name="de Melo A.L.T.M."/>
            <person name="Pandolfi V."/>
            <person name="Bustamante F.O."/>
            <person name="Brasileiro-Vidal A.C."/>
            <person name="Benko-Iseppon A.M."/>
        </authorList>
    </citation>
    <scope>NUCLEOTIDE SEQUENCE [LARGE SCALE GENOMIC DNA]</scope>
    <source>
        <tissue evidence="1">Leaves</tissue>
    </source>
</reference>
<gene>
    <name evidence="1" type="ORF">PIB30_052889</name>
</gene>
<sequence length="274" mass="31498">MYGWVKEVVLSIPSSFVDMESVRRLGELLSWVRSGKNLRIEFLPCSISERCSPRLKLLTLFKGSYTDFKSFYIKVKLAEETFPFFLDENLSRRFPLYRNRKLVQCLGIEELCEKDAGLSEFLFEAMKSGKLLSTSELVKWEQDRDATKVSDCSAAGLKSFFKQWAEKELSTSNIVKVKQGSDVNKPSNKRKPISLKRMKSEEASMKKVIDLIEEDLSSVWCEHYPFAIVADEHFQSKADLDLLGKAGKVATARYMQVQATRLMCIRWGWEVQAL</sequence>